<dbReference type="PATRIC" id="fig|40335.7.peg.465"/>
<keyword evidence="4" id="KW-1185">Reference proteome</keyword>
<feature type="region of interest" description="Disordered" evidence="2">
    <location>
        <begin position="242"/>
        <end position="320"/>
    </location>
</feature>
<dbReference type="OrthoDB" id="5654134at2"/>
<sequence length="320" mass="36612">MSTNIENLKALIEEERKKLEEAQRLVKQAILKAMASPPKIEDQEAAVKAFDTANKQAHDVYLKIDELNKAKSDEASKNYHETCKVNNAKVESGAITPEECEKLNDEAYDEYMRIKEANDKASMDAYKEYQELFNENGTKLKTVQEHYQKHNPSPPPVTATVQSEKVSGLVAAYKELYKDDDEWYKKHEPKIEGNRTSLTFKSDEDALNFAKKLAENQNFIMIDKETNKVLAYSRDGKLFRGDKELTEGPLRPSKEEMEKLPTLDEYQKKQQTPNPTDDPPLSTPQSTKPEPPEIPTVQQTEESPQEKEDLEKQKGINPNF</sequence>
<evidence type="ECO:0000256" key="2">
    <source>
        <dbReference type="SAM" id="MobiDB-lite"/>
    </source>
</evidence>
<protein>
    <submittedName>
        <fullName evidence="3">Substrate of the Dot/Icm secretion system</fullName>
    </submittedName>
</protein>
<evidence type="ECO:0000313" key="3">
    <source>
        <dbReference type="EMBL" id="KTD72601.1"/>
    </source>
</evidence>
<evidence type="ECO:0000313" key="4">
    <source>
        <dbReference type="Proteomes" id="UP000054693"/>
    </source>
</evidence>
<dbReference type="RefSeq" id="WP_058519736.1">
    <property type="nucleotide sequence ID" value="NZ_CAAAIP010000001.1"/>
</dbReference>
<feature type="coiled-coil region" evidence="1">
    <location>
        <begin position="2"/>
        <end position="32"/>
    </location>
</feature>
<name>A0A0W0ZUM0_9GAMM</name>
<dbReference type="EMBL" id="LNZA01000001">
    <property type="protein sequence ID" value="KTD72601.1"/>
    <property type="molecule type" value="Genomic_DNA"/>
</dbReference>
<reference evidence="3 4" key="1">
    <citation type="submission" date="2015-11" db="EMBL/GenBank/DDBJ databases">
        <title>Genomic analysis of 38 Legionella species identifies large and diverse effector repertoires.</title>
        <authorList>
            <person name="Burstein D."/>
            <person name="Amaro F."/>
            <person name="Zusman T."/>
            <person name="Lifshitz Z."/>
            <person name="Cohen O."/>
            <person name="Gilbert J.A."/>
            <person name="Pupko T."/>
            <person name="Shuman H.A."/>
            <person name="Segal G."/>
        </authorList>
    </citation>
    <scope>NUCLEOTIDE SEQUENCE [LARGE SCALE GENOMIC DNA]</scope>
    <source>
        <strain evidence="3 4">ATCC 49180</strain>
    </source>
</reference>
<gene>
    <name evidence="3" type="ORF">Ltuc_0448</name>
</gene>
<organism evidence="3 4">
    <name type="scientific">Legionella tucsonensis</name>
    <dbReference type="NCBI Taxonomy" id="40335"/>
    <lineage>
        <taxon>Bacteria</taxon>
        <taxon>Pseudomonadati</taxon>
        <taxon>Pseudomonadota</taxon>
        <taxon>Gammaproteobacteria</taxon>
        <taxon>Legionellales</taxon>
        <taxon>Legionellaceae</taxon>
        <taxon>Legionella</taxon>
    </lineage>
</organism>
<dbReference type="Proteomes" id="UP000054693">
    <property type="component" value="Unassembled WGS sequence"/>
</dbReference>
<proteinExistence type="predicted"/>
<dbReference type="AlphaFoldDB" id="A0A0W0ZUM0"/>
<feature type="compositionally biased region" description="Basic and acidic residues" evidence="2">
    <location>
        <begin position="304"/>
        <end position="314"/>
    </location>
</feature>
<keyword evidence="1" id="KW-0175">Coiled coil</keyword>
<evidence type="ECO:0000256" key="1">
    <source>
        <dbReference type="SAM" id="Coils"/>
    </source>
</evidence>
<accession>A0A0W0ZUM0</accession>
<feature type="compositionally biased region" description="Basic and acidic residues" evidence="2">
    <location>
        <begin position="242"/>
        <end position="268"/>
    </location>
</feature>
<comment type="caution">
    <text evidence="3">The sequence shown here is derived from an EMBL/GenBank/DDBJ whole genome shotgun (WGS) entry which is preliminary data.</text>
</comment>